<keyword evidence="4 13" id="KW-0645">Protease</keyword>
<keyword evidence="6 11" id="KW-0378">Hydrolase</keyword>
<dbReference type="GO" id="GO:0046872">
    <property type="term" value="F:metal ion binding"/>
    <property type="evidence" value="ECO:0007669"/>
    <property type="project" value="UniProtKB-KW"/>
</dbReference>
<dbReference type="RefSeq" id="WP_124326823.1">
    <property type="nucleotide sequence ID" value="NZ_BEXT01000001.1"/>
</dbReference>
<dbReference type="InterPro" id="IPR008915">
    <property type="entry name" value="Peptidase_M50"/>
</dbReference>
<evidence type="ECO:0000313" key="14">
    <source>
        <dbReference type="Proteomes" id="UP000288096"/>
    </source>
</evidence>
<proteinExistence type="inferred from homology"/>
<evidence type="ECO:0000256" key="6">
    <source>
        <dbReference type="ARBA" id="ARBA00022801"/>
    </source>
</evidence>
<feature type="transmembrane region" description="Helical" evidence="11">
    <location>
        <begin position="94"/>
        <end position="116"/>
    </location>
</feature>
<dbReference type="AlphaFoldDB" id="A0A401FQR8"/>
<feature type="domain" description="PDZ" evidence="12">
    <location>
        <begin position="112"/>
        <end position="182"/>
    </location>
</feature>
<keyword evidence="5 11" id="KW-0812">Transmembrane</keyword>
<protein>
    <recommendedName>
        <fullName evidence="11">Zinc metalloprotease</fullName>
        <ecNumber evidence="11">3.4.24.-</ecNumber>
    </recommendedName>
</protein>
<keyword evidence="10 11" id="KW-0472">Membrane</keyword>
<dbReference type="OrthoDB" id="9782003at2"/>
<keyword evidence="14" id="KW-1185">Reference proteome</keyword>
<organism evidence="13 14">
    <name type="scientific">Desulfonema ishimotonii</name>
    <dbReference type="NCBI Taxonomy" id="45657"/>
    <lineage>
        <taxon>Bacteria</taxon>
        <taxon>Pseudomonadati</taxon>
        <taxon>Thermodesulfobacteriota</taxon>
        <taxon>Desulfobacteria</taxon>
        <taxon>Desulfobacterales</taxon>
        <taxon>Desulfococcaceae</taxon>
        <taxon>Desulfonema</taxon>
    </lineage>
</organism>
<evidence type="ECO:0000259" key="12">
    <source>
        <dbReference type="SMART" id="SM00228"/>
    </source>
</evidence>
<comment type="cofactor">
    <cofactor evidence="1 11">
        <name>Zn(2+)</name>
        <dbReference type="ChEBI" id="CHEBI:29105"/>
    </cofactor>
</comment>
<dbReference type="SUPFAM" id="SSF50156">
    <property type="entry name" value="PDZ domain-like"/>
    <property type="match status" value="1"/>
</dbReference>
<dbReference type="InterPro" id="IPR036034">
    <property type="entry name" value="PDZ_sf"/>
</dbReference>
<evidence type="ECO:0000256" key="4">
    <source>
        <dbReference type="ARBA" id="ARBA00022670"/>
    </source>
</evidence>
<dbReference type="EMBL" id="BEXT01000001">
    <property type="protein sequence ID" value="GBC59302.1"/>
    <property type="molecule type" value="Genomic_DNA"/>
</dbReference>
<evidence type="ECO:0000256" key="7">
    <source>
        <dbReference type="ARBA" id="ARBA00022833"/>
    </source>
</evidence>
<dbReference type="GO" id="GO:0016020">
    <property type="term" value="C:membrane"/>
    <property type="evidence" value="ECO:0007669"/>
    <property type="project" value="UniProtKB-SubCell"/>
</dbReference>
<dbReference type="Gene3D" id="2.30.42.10">
    <property type="match status" value="1"/>
</dbReference>
<dbReference type="EC" id="3.4.24.-" evidence="11"/>
<evidence type="ECO:0000256" key="1">
    <source>
        <dbReference type="ARBA" id="ARBA00001947"/>
    </source>
</evidence>
<reference evidence="14" key="2">
    <citation type="submission" date="2019-01" db="EMBL/GenBank/DDBJ databases">
        <title>Genome sequence of Desulfonema ishimotonii strain Tokyo 01.</title>
        <authorList>
            <person name="Fukui M."/>
        </authorList>
    </citation>
    <scope>NUCLEOTIDE SEQUENCE [LARGE SCALE GENOMIC DNA]</scope>
    <source>
        <strain evidence="14">Tokyo 01</strain>
    </source>
</reference>
<evidence type="ECO:0000313" key="13">
    <source>
        <dbReference type="EMBL" id="GBC59302.1"/>
    </source>
</evidence>
<dbReference type="InterPro" id="IPR041489">
    <property type="entry name" value="PDZ_6"/>
</dbReference>
<keyword evidence="9 11" id="KW-0482">Metalloprotease</keyword>
<evidence type="ECO:0000256" key="2">
    <source>
        <dbReference type="ARBA" id="ARBA00004141"/>
    </source>
</evidence>
<keyword evidence="8 11" id="KW-1133">Transmembrane helix</keyword>
<dbReference type="Proteomes" id="UP000288096">
    <property type="component" value="Unassembled WGS sequence"/>
</dbReference>
<gene>
    <name evidence="13" type="ORF">DENIS_0239</name>
</gene>
<dbReference type="CDD" id="cd06163">
    <property type="entry name" value="S2P-M50_PDZ_RseP-like"/>
    <property type="match status" value="1"/>
</dbReference>
<evidence type="ECO:0000256" key="11">
    <source>
        <dbReference type="RuleBase" id="RU362031"/>
    </source>
</evidence>
<dbReference type="InterPro" id="IPR001478">
    <property type="entry name" value="PDZ"/>
</dbReference>
<evidence type="ECO:0000256" key="9">
    <source>
        <dbReference type="ARBA" id="ARBA00023049"/>
    </source>
</evidence>
<feature type="transmembrane region" description="Helical" evidence="11">
    <location>
        <begin position="328"/>
        <end position="346"/>
    </location>
</feature>
<feature type="transmembrane region" description="Helical" evidence="11">
    <location>
        <begin position="281"/>
        <end position="302"/>
    </location>
</feature>
<evidence type="ECO:0000256" key="8">
    <source>
        <dbReference type="ARBA" id="ARBA00022989"/>
    </source>
</evidence>
<comment type="subcellular location">
    <subcellularLocation>
        <location evidence="2">Membrane</location>
        <topology evidence="2">Multi-pass membrane protein</topology>
    </subcellularLocation>
</comment>
<sequence length="356" mass="38938">MTSFFAFIVVLGVLVFFHELGHFLVARLCGVGVEVFSLGFGPRLIGRTVGRTDYRISGIPLGGFVKMVGEEPDADIPEADIPVSFTHKPVHKRMLIVAAGPLFNFLLTLIIFFGLFRVSGVFVSQALVGDVKKDSPAYVAGLQKDDRIVAIDGTAVETWDDMAEIISGCGGRELAVSVQRDGAVRVRRIVPEAIESTNIFGEKISRYVIGITSSSERSHRRLNTVQALGESFRQTYEITRLTVVSIGKMVQGRISVKENLGGPIVIAQMSGQMAERGTADLIFWIALLSVSLGILNLFPIPVLDGGHLLFFFIEAVSGHPVNTRVRELAQQAGFFVLLLLMIFVFYNDISRIFASS</sequence>
<comment type="similarity">
    <text evidence="3 11">Belongs to the peptidase M50B family.</text>
</comment>
<evidence type="ECO:0000256" key="10">
    <source>
        <dbReference type="ARBA" id="ARBA00023136"/>
    </source>
</evidence>
<dbReference type="Pfam" id="PF02163">
    <property type="entry name" value="Peptidase_M50"/>
    <property type="match status" value="1"/>
</dbReference>
<evidence type="ECO:0000256" key="5">
    <source>
        <dbReference type="ARBA" id="ARBA00022692"/>
    </source>
</evidence>
<evidence type="ECO:0000256" key="3">
    <source>
        <dbReference type="ARBA" id="ARBA00007931"/>
    </source>
</evidence>
<dbReference type="GO" id="GO:0006508">
    <property type="term" value="P:proteolysis"/>
    <property type="evidence" value="ECO:0007669"/>
    <property type="project" value="UniProtKB-KW"/>
</dbReference>
<comment type="caution">
    <text evidence="13">The sequence shown here is derived from an EMBL/GenBank/DDBJ whole genome shotgun (WGS) entry which is preliminary data.</text>
</comment>
<dbReference type="CDD" id="cd23081">
    <property type="entry name" value="cpPDZ_EcRseP-like"/>
    <property type="match status" value="1"/>
</dbReference>
<dbReference type="NCBIfam" id="TIGR00054">
    <property type="entry name" value="RIP metalloprotease RseP"/>
    <property type="match status" value="1"/>
</dbReference>
<accession>A0A401FQR8</accession>
<keyword evidence="7 11" id="KW-0862">Zinc</keyword>
<dbReference type="PANTHER" id="PTHR42837:SF2">
    <property type="entry name" value="MEMBRANE METALLOPROTEASE ARASP2, CHLOROPLASTIC-RELATED"/>
    <property type="match status" value="1"/>
</dbReference>
<dbReference type="InterPro" id="IPR004387">
    <property type="entry name" value="Pept_M50_Zn"/>
</dbReference>
<name>A0A401FQR8_9BACT</name>
<keyword evidence="11" id="KW-0479">Metal-binding</keyword>
<dbReference type="SMART" id="SM00228">
    <property type="entry name" value="PDZ"/>
    <property type="match status" value="1"/>
</dbReference>
<dbReference type="PANTHER" id="PTHR42837">
    <property type="entry name" value="REGULATOR OF SIGMA-E PROTEASE RSEP"/>
    <property type="match status" value="1"/>
</dbReference>
<reference evidence="14" key="1">
    <citation type="submission" date="2017-11" db="EMBL/GenBank/DDBJ databases">
        <authorList>
            <person name="Watanabe M."/>
            <person name="Kojima H."/>
        </authorList>
    </citation>
    <scope>NUCLEOTIDE SEQUENCE [LARGE SCALE GENOMIC DNA]</scope>
    <source>
        <strain evidence="14">Tokyo 01</strain>
    </source>
</reference>
<dbReference type="GO" id="GO:0004222">
    <property type="term" value="F:metalloendopeptidase activity"/>
    <property type="evidence" value="ECO:0007669"/>
    <property type="project" value="InterPro"/>
</dbReference>
<dbReference type="Pfam" id="PF17820">
    <property type="entry name" value="PDZ_6"/>
    <property type="match status" value="1"/>
</dbReference>